<dbReference type="AlphaFoldDB" id="A0A1R4IKM4"/>
<dbReference type="GO" id="GO:0046872">
    <property type="term" value="F:metal ion binding"/>
    <property type="evidence" value="ECO:0007669"/>
    <property type="project" value="UniProtKB-KW"/>
</dbReference>
<evidence type="ECO:0000256" key="2">
    <source>
        <dbReference type="ARBA" id="ARBA00022649"/>
    </source>
</evidence>
<dbReference type="PANTHER" id="PTHR33653:SF1">
    <property type="entry name" value="RIBONUCLEASE VAPC2"/>
    <property type="match status" value="1"/>
</dbReference>
<gene>
    <name evidence="9" type="ORF">FM104_02540</name>
</gene>
<dbReference type="GO" id="GO:0004518">
    <property type="term" value="F:nuclease activity"/>
    <property type="evidence" value="ECO:0007669"/>
    <property type="project" value="UniProtKB-KW"/>
</dbReference>
<evidence type="ECO:0000259" key="8">
    <source>
        <dbReference type="Pfam" id="PF01850"/>
    </source>
</evidence>
<evidence type="ECO:0000256" key="7">
    <source>
        <dbReference type="ARBA" id="ARBA00038093"/>
    </source>
</evidence>
<evidence type="ECO:0000256" key="5">
    <source>
        <dbReference type="ARBA" id="ARBA00022801"/>
    </source>
</evidence>
<evidence type="ECO:0000313" key="10">
    <source>
        <dbReference type="Proteomes" id="UP000196320"/>
    </source>
</evidence>
<dbReference type="OrthoDB" id="5118576at2"/>
<dbReference type="InterPro" id="IPR029060">
    <property type="entry name" value="PIN-like_dom_sf"/>
</dbReference>
<evidence type="ECO:0000256" key="4">
    <source>
        <dbReference type="ARBA" id="ARBA00022723"/>
    </source>
</evidence>
<evidence type="ECO:0000256" key="6">
    <source>
        <dbReference type="ARBA" id="ARBA00022842"/>
    </source>
</evidence>
<dbReference type="SUPFAM" id="SSF88723">
    <property type="entry name" value="PIN domain-like"/>
    <property type="match status" value="1"/>
</dbReference>
<dbReference type="Proteomes" id="UP000196320">
    <property type="component" value="Unassembled WGS sequence"/>
</dbReference>
<keyword evidence="5" id="KW-0378">Hydrolase</keyword>
<accession>A0A1R4IKM4</accession>
<dbReference type="Pfam" id="PF01850">
    <property type="entry name" value="PIN"/>
    <property type="match status" value="1"/>
</dbReference>
<feature type="domain" description="PIN" evidence="8">
    <location>
        <begin position="3"/>
        <end position="118"/>
    </location>
</feature>
<comment type="similarity">
    <text evidence="7">Belongs to the PINc/VapC protein family.</text>
</comment>
<organism evidence="9 10">
    <name type="scientific">Microbacterium esteraromaticum</name>
    <dbReference type="NCBI Taxonomy" id="57043"/>
    <lineage>
        <taxon>Bacteria</taxon>
        <taxon>Bacillati</taxon>
        <taxon>Actinomycetota</taxon>
        <taxon>Actinomycetes</taxon>
        <taxon>Micrococcales</taxon>
        <taxon>Microbacteriaceae</taxon>
        <taxon>Microbacterium</taxon>
    </lineage>
</organism>
<comment type="cofactor">
    <cofactor evidence="1">
        <name>Mg(2+)</name>
        <dbReference type="ChEBI" id="CHEBI:18420"/>
    </cofactor>
</comment>
<dbReference type="InterPro" id="IPR002716">
    <property type="entry name" value="PIN_dom"/>
</dbReference>
<proteinExistence type="inferred from homology"/>
<keyword evidence="2" id="KW-1277">Toxin-antitoxin system</keyword>
<evidence type="ECO:0000313" key="9">
    <source>
        <dbReference type="EMBL" id="SJN20114.1"/>
    </source>
</evidence>
<dbReference type="EMBL" id="FUKO01000010">
    <property type="protein sequence ID" value="SJN20114.1"/>
    <property type="molecule type" value="Genomic_DNA"/>
</dbReference>
<reference evidence="9 10" key="1">
    <citation type="submission" date="2017-02" db="EMBL/GenBank/DDBJ databases">
        <authorList>
            <person name="Peterson S.W."/>
        </authorList>
    </citation>
    <scope>NUCLEOTIDE SEQUENCE [LARGE SCALE GENOMIC DNA]</scope>
    <source>
        <strain evidence="9 10">B Mb 05.01</strain>
    </source>
</reference>
<dbReference type="RefSeq" id="WP_087129901.1">
    <property type="nucleotide sequence ID" value="NZ_FUKO01000010.1"/>
</dbReference>
<sequence length="131" mass="14474">MILFDTSVLIDIDDLVLPDGRACLSALSAAELRFGIELTSTQDLRQRRTRRFHRITRLLSTDWLAFDEAAASGYGHLAAIVATKRPAHARSKDTMIAGHAYALGARLATLNPKDFELIADEVEIVVPERLS</sequence>
<dbReference type="GO" id="GO:0016787">
    <property type="term" value="F:hydrolase activity"/>
    <property type="evidence" value="ECO:0007669"/>
    <property type="project" value="UniProtKB-KW"/>
</dbReference>
<evidence type="ECO:0000256" key="1">
    <source>
        <dbReference type="ARBA" id="ARBA00001946"/>
    </source>
</evidence>
<keyword evidence="4" id="KW-0479">Metal-binding</keyword>
<dbReference type="PANTHER" id="PTHR33653">
    <property type="entry name" value="RIBONUCLEASE VAPC2"/>
    <property type="match status" value="1"/>
</dbReference>
<dbReference type="Gene3D" id="3.40.50.1010">
    <property type="entry name" value="5'-nuclease"/>
    <property type="match status" value="1"/>
</dbReference>
<keyword evidence="6" id="KW-0460">Magnesium</keyword>
<keyword evidence="3" id="KW-0540">Nuclease</keyword>
<keyword evidence="10" id="KW-1185">Reference proteome</keyword>
<evidence type="ECO:0000256" key="3">
    <source>
        <dbReference type="ARBA" id="ARBA00022722"/>
    </source>
</evidence>
<name>A0A1R4IKM4_9MICO</name>
<protein>
    <recommendedName>
        <fullName evidence="8">PIN domain-containing protein</fullName>
    </recommendedName>
</protein>
<dbReference type="InterPro" id="IPR050556">
    <property type="entry name" value="Type_II_TA_system_RNase"/>
</dbReference>